<protein>
    <submittedName>
        <fullName evidence="6">Mycofactocin system transcriptional regulator</fullName>
    </submittedName>
</protein>
<keyword evidence="1" id="KW-0805">Transcription regulation</keyword>
<keyword evidence="7" id="KW-1185">Reference proteome</keyword>
<keyword evidence="3" id="KW-0804">Transcription</keyword>
<sequence length="208" mass="22940">MNTARGRGRPAASSKAIIERAAIELFLEHGYAETTIPMIAEASGVSRTSVFRYWGSKAEIIWGEFDRHTSNLAEGLRVSDQGQPTMAVVRAEVVANLGRSIEDSQLWMERFAVLDSSRELRSEESAHWIDWAHTVAAFVAERHGLSADGVVAQSIGGAVQAGFLAVLREWRRAGSEWPERPTSALLAELDEALTPLGEVLQEWLNQVR</sequence>
<dbReference type="InterPro" id="IPR041347">
    <property type="entry name" value="MftR_C"/>
</dbReference>
<dbReference type="PANTHER" id="PTHR30055">
    <property type="entry name" value="HTH-TYPE TRANSCRIPTIONAL REGULATOR RUTR"/>
    <property type="match status" value="1"/>
</dbReference>
<dbReference type="Gene3D" id="1.10.10.60">
    <property type="entry name" value="Homeodomain-like"/>
    <property type="match status" value="1"/>
</dbReference>
<dbReference type="Proteomes" id="UP001501803">
    <property type="component" value="Unassembled WGS sequence"/>
</dbReference>
<feature type="DNA-binding region" description="H-T-H motif" evidence="4">
    <location>
        <begin position="35"/>
        <end position="54"/>
    </location>
</feature>
<dbReference type="InterPro" id="IPR023772">
    <property type="entry name" value="DNA-bd_HTH_TetR-type_CS"/>
</dbReference>
<evidence type="ECO:0000256" key="2">
    <source>
        <dbReference type="ARBA" id="ARBA00023125"/>
    </source>
</evidence>
<evidence type="ECO:0000313" key="7">
    <source>
        <dbReference type="Proteomes" id="UP001501803"/>
    </source>
</evidence>
<dbReference type="PROSITE" id="PS01081">
    <property type="entry name" value="HTH_TETR_1"/>
    <property type="match status" value="1"/>
</dbReference>
<keyword evidence="2 4" id="KW-0238">DNA-binding</keyword>
<dbReference type="SUPFAM" id="SSF46689">
    <property type="entry name" value="Homeodomain-like"/>
    <property type="match status" value="1"/>
</dbReference>
<name>A0ABP7K2C0_9MICO</name>
<evidence type="ECO:0000256" key="4">
    <source>
        <dbReference type="PROSITE-ProRule" id="PRU00335"/>
    </source>
</evidence>
<proteinExistence type="predicted"/>
<dbReference type="RefSeq" id="WP_345061581.1">
    <property type="nucleotide sequence ID" value="NZ_BAABCN010000002.1"/>
</dbReference>
<dbReference type="EMBL" id="BAABCN010000002">
    <property type="protein sequence ID" value="GAA3862194.1"/>
    <property type="molecule type" value="Genomic_DNA"/>
</dbReference>
<dbReference type="Pfam" id="PF00440">
    <property type="entry name" value="TetR_N"/>
    <property type="match status" value="1"/>
</dbReference>
<organism evidence="6 7">
    <name type="scientific">Leifsonia kafniensis</name>
    <dbReference type="NCBI Taxonomy" id="475957"/>
    <lineage>
        <taxon>Bacteria</taxon>
        <taxon>Bacillati</taxon>
        <taxon>Actinomycetota</taxon>
        <taxon>Actinomycetes</taxon>
        <taxon>Micrococcales</taxon>
        <taxon>Microbacteriaceae</taxon>
        <taxon>Leifsonia</taxon>
    </lineage>
</organism>
<accession>A0ABP7K2C0</accession>
<dbReference type="Pfam" id="PF17754">
    <property type="entry name" value="TetR_C_14"/>
    <property type="match status" value="1"/>
</dbReference>
<evidence type="ECO:0000256" key="1">
    <source>
        <dbReference type="ARBA" id="ARBA00023015"/>
    </source>
</evidence>
<dbReference type="InterPro" id="IPR009057">
    <property type="entry name" value="Homeodomain-like_sf"/>
</dbReference>
<gene>
    <name evidence="6" type="primary">mftR</name>
    <name evidence="6" type="ORF">GCM10022381_03020</name>
</gene>
<evidence type="ECO:0000313" key="6">
    <source>
        <dbReference type="EMBL" id="GAA3862194.1"/>
    </source>
</evidence>
<dbReference type="Gene3D" id="1.10.357.10">
    <property type="entry name" value="Tetracycline Repressor, domain 2"/>
    <property type="match status" value="1"/>
</dbReference>
<dbReference type="PRINTS" id="PR00455">
    <property type="entry name" value="HTHTETR"/>
</dbReference>
<dbReference type="PANTHER" id="PTHR30055:SF238">
    <property type="entry name" value="MYCOFACTOCIN BIOSYNTHESIS TRANSCRIPTIONAL REGULATOR MFTR-RELATED"/>
    <property type="match status" value="1"/>
</dbReference>
<reference evidence="7" key="1">
    <citation type="journal article" date="2019" name="Int. J. Syst. Evol. Microbiol.">
        <title>The Global Catalogue of Microorganisms (GCM) 10K type strain sequencing project: providing services to taxonomists for standard genome sequencing and annotation.</title>
        <authorList>
            <consortium name="The Broad Institute Genomics Platform"/>
            <consortium name="The Broad Institute Genome Sequencing Center for Infectious Disease"/>
            <person name="Wu L."/>
            <person name="Ma J."/>
        </authorList>
    </citation>
    <scope>NUCLEOTIDE SEQUENCE [LARGE SCALE GENOMIC DNA]</scope>
    <source>
        <strain evidence="7">JCM 17021</strain>
    </source>
</reference>
<dbReference type="PROSITE" id="PS50977">
    <property type="entry name" value="HTH_TETR_2"/>
    <property type="match status" value="1"/>
</dbReference>
<feature type="domain" description="HTH tetR-type" evidence="5">
    <location>
        <begin position="12"/>
        <end position="72"/>
    </location>
</feature>
<dbReference type="InterPro" id="IPR001647">
    <property type="entry name" value="HTH_TetR"/>
</dbReference>
<comment type="caution">
    <text evidence="6">The sequence shown here is derived from an EMBL/GenBank/DDBJ whole genome shotgun (WGS) entry which is preliminary data.</text>
</comment>
<evidence type="ECO:0000259" key="5">
    <source>
        <dbReference type="PROSITE" id="PS50977"/>
    </source>
</evidence>
<dbReference type="InterPro" id="IPR050109">
    <property type="entry name" value="HTH-type_TetR-like_transc_reg"/>
</dbReference>
<evidence type="ECO:0000256" key="3">
    <source>
        <dbReference type="ARBA" id="ARBA00023163"/>
    </source>
</evidence>